<dbReference type="eggNOG" id="ENOG502SVD6">
    <property type="taxonomic scope" value="Eukaryota"/>
</dbReference>
<dbReference type="AlphaFoldDB" id="A0A1I7T548"/>
<feature type="compositionally biased region" description="Low complexity" evidence="2">
    <location>
        <begin position="503"/>
        <end position="513"/>
    </location>
</feature>
<dbReference type="WBParaSite" id="Csp11.Scaffold508.g2493.t1">
    <property type="protein sequence ID" value="Csp11.Scaffold508.g2493.t1"/>
    <property type="gene ID" value="Csp11.Scaffold508.g2493"/>
</dbReference>
<dbReference type="Gene3D" id="1.20.58.1520">
    <property type="match status" value="1"/>
</dbReference>
<dbReference type="GO" id="GO:0005737">
    <property type="term" value="C:cytoplasm"/>
    <property type="evidence" value="ECO:0007669"/>
    <property type="project" value="TreeGrafter"/>
</dbReference>
<organism evidence="3 4">
    <name type="scientific">Caenorhabditis tropicalis</name>
    <dbReference type="NCBI Taxonomy" id="1561998"/>
    <lineage>
        <taxon>Eukaryota</taxon>
        <taxon>Metazoa</taxon>
        <taxon>Ecdysozoa</taxon>
        <taxon>Nematoda</taxon>
        <taxon>Chromadorea</taxon>
        <taxon>Rhabditida</taxon>
        <taxon>Rhabditina</taxon>
        <taxon>Rhabditomorpha</taxon>
        <taxon>Rhabditoidea</taxon>
        <taxon>Rhabditidae</taxon>
        <taxon>Peloderinae</taxon>
        <taxon>Caenorhabditis</taxon>
    </lineage>
</organism>
<dbReference type="GO" id="GO:1990023">
    <property type="term" value="C:mitotic spindle midzone"/>
    <property type="evidence" value="ECO:0007669"/>
    <property type="project" value="TreeGrafter"/>
</dbReference>
<protein>
    <submittedName>
        <fullName evidence="4">Protein regulator of cytokinesis 1</fullName>
    </submittedName>
</protein>
<feature type="region of interest" description="Disordered" evidence="2">
    <location>
        <begin position="408"/>
        <end position="429"/>
    </location>
</feature>
<accession>A0A1I7T548</accession>
<dbReference type="GO" id="GO:0008017">
    <property type="term" value="F:microtubule binding"/>
    <property type="evidence" value="ECO:0007669"/>
    <property type="project" value="InterPro"/>
</dbReference>
<name>A0A1I7T548_9PELO</name>
<proteinExistence type="predicted"/>
<feature type="compositionally biased region" description="Low complexity" evidence="2">
    <location>
        <begin position="414"/>
        <end position="423"/>
    </location>
</feature>
<evidence type="ECO:0000313" key="3">
    <source>
        <dbReference type="Proteomes" id="UP000095282"/>
    </source>
</evidence>
<dbReference type="Pfam" id="PF03999">
    <property type="entry name" value="MAP65_ASE1"/>
    <property type="match status" value="1"/>
</dbReference>
<keyword evidence="3" id="KW-1185">Reference proteome</keyword>
<dbReference type="Proteomes" id="UP000095282">
    <property type="component" value="Unplaced"/>
</dbReference>
<reference evidence="4" key="1">
    <citation type="submission" date="2016-11" db="UniProtKB">
        <authorList>
            <consortium name="WormBaseParasite"/>
        </authorList>
    </citation>
    <scope>IDENTIFICATION</scope>
</reference>
<dbReference type="STRING" id="1561998.A0A1I7T548"/>
<dbReference type="GO" id="GO:0051256">
    <property type="term" value="P:mitotic spindle midzone assembly"/>
    <property type="evidence" value="ECO:0007669"/>
    <property type="project" value="TreeGrafter"/>
</dbReference>
<evidence type="ECO:0000256" key="1">
    <source>
        <dbReference type="SAM" id="Coils"/>
    </source>
</evidence>
<feature type="region of interest" description="Disordered" evidence="2">
    <location>
        <begin position="466"/>
        <end position="523"/>
    </location>
</feature>
<dbReference type="InterPro" id="IPR007145">
    <property type="entry name" value="MAP65_Ase1_PRC1"/>
</dbReference>
<feature type="coiled-coil region" evidence="1">
    <location>
        <begin position="282"/>
        <end position="309"/>
    </location>
</feature>
<sequence>MSRRHSIVDAYSTLETKIRDTMRELSSLWDEVDMSESMRLNRFDSAFTHITLLCDDMLNGEKDMVESLKISIREDMKSVKKMRVELEMEEYQRPADIKDGSIALRRHLQAEVKQLEIEFQKRHEDQKNLIEKICNLKVRLNSDFDFEYEIHALFPQAAFQKYSDQCKAMEETLRTRYTQIEQFQSDLKQWKSMAQNVSDYIDNDEDLKELLEKNVDSEDFVFSESILDALGKYHEEMKQLYDHWLSNIEFRWTEQFLMIEDQWNKCMVPAAERHFSPVFEPSKNSEQILARMAEECARLEKKYESCRVVYELVEKWKAVWSEKLGIDEKRKQPDYYKKVNVLPDNKRERELLARMPVLEREIQATYLKHMEENEDDQITIQGMEPLNYIRFIQEEHKRELKFELQLKKEEKTRLQSPTPTRTPRTQKRTMFKTPLNTKMEPVAKKLNFDTDLPPCMSPATSEMISFITPTRRQPAGPKTSSPKEQTPLSRTTTPMSKRAMTPSSMASGSSSSAKKPLARRNFL</sequence>
<evidence type="ECO:0000256" key="2">
    <source>
        <dbReference type="SAM" id="MobiDB-lite"/>
    </source>
</evidence>
<dbReference type="PANTHER" id="PTHR19321">
    <property type="entry name" value="PROTEIN REGULATOR OF CYTOKINESIS 1 PRC1-RELATED"/>
    <property type="match status" value="1"/>
</dbReference>
<keyword evidence="1" id="KW-0175">Coiled coil</keyword>
<feature type="compositionally biased region" description="Polar residues" evidence="2">
    <location>
        <begin position="478"/>
        <end position="495"/>
    </location>
</feature>
<evidence type="ECO:0000313" key="4">
    <source>
        <dbReference type="WBParaSite" id="Csp11.Scaffold508.g2493.t1"/>
    </source>
</evidence>
<dbReference type="PANTHER" id="PTHR19321:SF41">
    <property type="entry name" value="FASCETTO-RELATED"/>
    <property type="match status" value="1"/>
</dbReference>